<dbReference type="SUPFAM" id="SSF52540">
    <property type="entry name" value="P-loop containing nucleoside triphosphate hydrolases"/>
    <property type="match status" value="1"/>
</dbReference>
<dbReference type="InterPro" id="IPR020568">
    <property type="entry name" value="Ribosomal_Su5_D2-typ_SF"/>
</dbReference>
<dbReference type="InterPro" id="IPR027417">
    <property type="entry name" value="P-loop_NTPase"/>
</dbReference>
<dbReference type="GeneID" id="90076453"/>
<dbReference type="SUPFAM" id="SSF54211">
    <property type="entry name" value="Ribosomal protein S5 domain 2-like"/>
    <property type="match status" value="1"/>
</dbReference>
<proteinExistence type="inferred from homology"/>
<dbReference type="Pfam" id="PF00004">
    <property type="entry name" value="AAA"/>
    <property type="match status" value="1"/>
</dbReference>
<reference evidence="11 12" key="1">
    <citation type="journal article" date="2023" name="Elife">
        <title>Identification of key yeast species and microbe-microbe interactions impacting larval growth of Drosophila in the wild.</title>
        <authorList>
            <person name="Mure A."/>
            <person name="Sugiura Y."/>
            <person name="Maeda R."/>
            <person name="Honda K."/>
            <person name="Sakurai N."/>
            <person name="Takahashi Y."/>
            <person name="Watada M."/>
            <person name="Katoh T."/>
            <person name="Gotoh A."/>
            <person name="Gotoh Y."/>
            <person name="Taniguchi I."/>
            <person name="Nakamura K."/>
            <person name="Hayashi T."/>
            <person name="Katayama T."/>
            <person name="Uemura T."/>
            <person name="Hattori Y."/>
        </authorList>
    </citation>
    <scope>NUCLEOTIDE SEQUENCE [LARGE SCALE GENOMIC DNA]</scope>
    <source>
        <strain evidence="11 12">SC-9</strain>
    </source>
</reference>
<dbReference type="AlphaFoldDB" id="A0AAV5QWB3"/>
<feature type="compositionally biased region" description="Low complexity" evidence="9">
    <location>
        <begin position="552"/>
        <end position="565"/>
    </location>
</feature>
<gene>
    <name evidence="11" type="ORF">DASC09_058040</name>
</gene>
<dbReference type="EMBL" id="BTFZ01000020">
    <property type="protein sequence ID" value="GMM38465.1"/>
    <property type="molecule type" value="Genomic_DNA"/>
</dbReference>
<dbReference type="GO" id="GO:0004176">
    <property type="term" value="F:ATP-dependent peptidase activity"/>
    <property type="evidence" value="ECO:0007669"/>
    <property type="project" value="UniProtKB-UniRule"/>
</dbReference>
<evidence type="ECO:0000313" key="11">
    <source>
        <dbReference type="EMBL" id="GMM38465.1"/>
    </source>
</evidence>
<dbReference type="InterPro" id="IPR003593">
    <property type="entry name" value="AAA+_ATPase"/>
</dbReference>
<evidence type="ECO:0000256" key="8">
    <source>
        <dbReference type="PROSITE-ProRule" id="PRU01122"/>
    </source>
</evidence>
<evidence type="ECO:0000256" key="2">
    <source>
        <dbReference type="ARBA" id="ARBA00022741"/>
    </source>
</evidence>
<dbReference type="Pfam" id="PF22667">
    <property type="entry name" value="Lon_lid"/>
    <property type="match status" value="1"/>
</dbReference>
<dbReference type="PROSITE" id="PS51786">
    <property type="entry name" value="LON_PROTEOLYTIC"/>
    <property type="match status" value="1"/>
</dbReference>
<keyword evidence="12" id="KW-1185">Reference proteome</keyword>
<evidence type="ECO:0000256" key="7">
    <source>
        <dbReference type="ARBA" id="ARBA00066743"/>
    </source>
</evidence>
<dbReference type="RefSeq" id="XP_064855460.1">
    <property type="nucleotide sequence ID" value="XM_064999388.1"/>
</dbReference>
<dbReference type="InterPro" id="IPR027065">
    <property type="entry name" value="Lon_Prtase"/>
</dbReference>
<keyword evidence="1 8" id="KW-0645">Protease</keyword>
<dbReference type="InterPro" id="IPR054594">
    <property type="entry name" value="Lon_lid"/>
</dbReference>
<evidence type="ECO:0000256" key="4">
    <source>
        <dbReference type="ARBA" id="ARBA00022825"/>
    </source>
</evidence>
<protein>
    <recommendedName>
        <fullName evidence="7">endopeptidase La</fullName>
        <ecNumber evidence="7">3.4.21.53</ecNumber>
    </recommendedName>
</protein>
<dbReference type="GO" id="GO:0030163">
    <property type="term" value="P:protein catabolic process"/>
    <property type="evidence" value="ECO:0007669"/>
    <property type="project" value="InterPro"/>
</dbReference>
<dbReference type="InterPro" id="IPR008268">
    <property type="entry name" value="Peptidase_S16_AS"/>
</dbReference>
<evidence type="ECO:0000256" key="6">
    <source>
        <dbReference type="ARBA" id="ARBA00050665"/>
    </source>
</evidence>
<dbReference type="PANTHER" id="PTHR10046">
    <property type="entry name" value="ATP DEPENDENT LON PROTEASE FAMILY MEMBER"/>
    <property type="match status" value="1"/>
</dbReference>
<feature type="domain" description="Lon proteolytic" evidence="10">
    <location>
        <begin position="851"/>
        <end position="1088"/>
    </location>
</feature>
<feature type="active site" evidence="8">
    <location>
        <position position="954"/>
    </location>
</feature>
<name>A0AAV5QWB3_9ASCO</name>
<dbReference type="GO" id="GO:0016887">
    <property type="term" value="F:ATP hydrolysis activity"/>
    <property type="evidence" value="ECO:0007669"/>
    <property type="project" value="InterPro"/>
</dbReference>
<dbReference type="Pfam" id="PF05362">
    <property type="entry name" value="Lon_C"/>
    <property type="match status" value="1"/>
</dbReference>
<comment type="similarity">
    <text evidence="8">Belongs to the peptidase S16 family.</text>
</comment>
<dbReference type="EC" id="3.4.21.53" evidence="7"/>
<feature type="active site" evidence="8">
    <location>
        <position position="997"/>
    </location>
</feature>
<comment type="catalytic activity">
    <reaction evidence="6">
        <text>Hydrolysis of proteins in presence of ATP.</text>
        <dbReference type="EC" id="3.4.21.53"/>
    </reaction>
</comment>
<sequence length="1103" mass="123038">MTTLTIPTISISQVSKGNPNIVLIPEIFYKITANKLSSLELISQFAPLLDLPKYSKQNSPFGPIIRTLTHSKPKFPNESFEGIESLKSSILGSNNEKNLRSKKANDVNEPWFLLVIVSDLAVIDSSKKNNGPVVGTICRLMNISNDTKNSSKVILSIRAIGRAEILNDKIFDRKNSSQESVIFHSTEVVPYLNEYVTDISPKAMKPGAIEAWGSFVERIEKLFTNIHSFKETYNTAFTPKNKEVDAVKVLVRLSPLASVINEILRKDKTMKNVEDVFHKIVDRISDSGIVARGKPITDVNRDYIFVAMLKIYDLVVGVIPVTGTHKYGYLQCVSPLRRIQEAGPDIIEKVTDILSSFETHYDFVMKDFISAENEQEKMKLAIDHVKALKEAISIFKNKPQFSNKASSENKIKTIKSGGNEGKHEDDDEDETTKIMREFYSKLVASPSPIEISFDGAKLLKKDFKRYFKMSKNPVAKNSSEFQVLSNYLEIVIDLPWSADGGVTKIIDLNKAKKQLEDDHYGLYSVKDRLLEYLGVLNLQNKINQFNQEKPMSNDVSTSDITSSDSQIGKKKEPNKKNKKLSNFSKAPILCLAGPPGVGKTSLAKSVATTLGRKFQRISLGGLSDEAEIRGHRRTYVSAMPGLIISALRKAKTLNPVILLDEIDKLGASAASRGDPQAAMLEVLDPEQNSSFKDHYLGFPVDLSQVLFLCTANDLRRLHPALLDRMEVIHLTGYNYMDKVQIVRRYLLPKQLKKNILPAKAVEIVENDTILKIIVEYTNNESGIRNLERQISTLCRKKALEFSSKINAFNDSEELPPGYTSIVTKDDLPHYLGIPNYYHTSKKNRPLNSRFTERYGMVNGLSYNSDGTGSILVFETIAIPNVDRSSTPGTLTMTGKLGEVLTESVKISSSFVKLILSKNLIAYEGTTCQSALNTLKTHQIHLHAPEGAISKDGPSAGITITLALLSLLLKKSVPNNVAMTGEMTLRGIILPIGGVKEKLLGAHLAGTIDTVLVPRANRGDLIEHYISNLQTDDKDQMNQELRDVLKNDKQNIHNCDIFDKPEQFILESLGIRIHYVEDFWDVIQVVWNGEVGAKSIIEEIPARL</sequence>
<evidence type="ECO:0000313" key="12">
    <source>
        <dbReference type="Proteomes" id="UP001360560"/>
    </source>
</evidence>
<evidence type="ECO:0000259" key="10">
    <source>
        <dbReference type="PROSITE" id="PS51786"/>
    </source>
</evidence>
<dbReference type="InterPro" id="IPR014721">
    <property type="entry name" value="Ribsml_uS5_D2-typ_fold_subgr"/>
</dbReference>
<keyword evidence="4 8" id="KW-0720">Serine protease</keyword>
<dbReference type="SMART" id="SM00382">
    <property type="entry name" value="AAA"/>
    <property type="match status" value="1"/>
</dbReference>
<dbReference type="InterPro" id="IPR003959">
    <property type="entry name" value="ATPase_AAA_core"/>
</dbReference>
<organism evidence="11 12">
    <name type="scientific">Saccharomycopsis crataegensis</name>
    <dbReference type="NCBI Taxonomy" id="43959"/>
    <lineage>
        <taxon>Eukaryota</taxon>
        <taxon>Fungi</taxon>
        <taxon>Dikarya</taxon>
        <taxon>Ascomycota</taxon>
        <taxon>Saccharomycotina</taxon>
        <taxon>Saccharomycetes</taxon>
        <taxon>Saccharomycopsidaceae</taxon>
        <taxon>Saccharomycopsis</taxon>
    </lineage>
</organism>
<evidence type="ECO:0000256" key="5">
    <source>
        <dbReference type="ARBA" id="ARBA00022840"/>
    </source>
</evidence>
<dbReference type="Gene3D" id="3.30.230.10">
    <property type="match status" value="1"/>
</dbReference>
<evidence type="ECO:0000256" key="3">
    <source>
        <dbReference type="ARBA" id="ARBA00022801"/>
    </source>
</evidence>
<dbReference type="InterPro" id="IPR008269">
    <property type="entry name" value="Lon_proteolytic"/>
</dbReference>
<comment type="caution">
    <text evidence="11">The sequence shown here is derived from an EMBL/GenBank/DDBJ whole genome shotgun (WGS) entry which is preliminary data.</text>
</comment>
<accession>A0AAV5QWB3</accession>
<dbReference type="PRINTS" id="PR00830">
    <property type="entry name" value="ENDOLAPTASE"/>
</dbReference>
<dbReference type="PROSITE" id="PS01046">
    <property type="entry name" value="LON_SER"/>
    <property type="match status" value="1"/>
</dbReference>
<dbReference type="GO" id="GO:0005524">
    <property type="term" value="F:ATP binding"/>
    <property type="evidence" value="ECO:0007669"/>
    <property type="project" value="UniProtKB-KW"/>
</dbReference>
<feature type="region of interest" description="Disordered" evidence="9">
    <location>
        <begin position="547"/>
        <end position="578"/>
    </location>
</feature>
<keyword evidence="5" id="KW-0067">ATP-binding</keyword>
<dbReference type="FunFam" id="3.40.50.300:FF:000021">
    <property type="entry name" value="Lon protease homolog"/>
    <property type="match status" value="1"/>
</dbReference>
<keyword evidence="3 8" id="KW-0378">Hydrolase</keyword>
<dbReference type="GO" id="GO:0004252">
    <property type="term" value="F:serine-type endopeptidase activity"/>
    <property type="evidence" value="ECO:0007669"/>
    <property type="project" value="UniProtKB-UniRule"/>
</dbReference>
<dbReference type="Proteomes" id="UP001360560">
    <property type="component" value="Unassembled WGS sequence"/>
</dbReference>
<dbReference type="Gene3D" id="3.40.50.300">
    <property type="entry name" value="P-loop containing nucleotide triphosphate hydrolases"/>
    <property type="match status" value="1"/>
</dbReference>
<dbReference type="Gene3D" id="1.10.8.60">
    <property type="match status" value="1"/>
</dbReference>
<dbReference type="CDD" id="cd19500">
    <property type="entry name" value="RecA-like_Lon"/>
    <property type="match status" value="1"/>
</dbReference>
<evidence type="ECO:0000256" key="1">
    <source>
        <dbReference type="ARBA" id="ARBA00022670"/>
    </source>
</evidence>
<dbReference type="GO" id="GO:0006508">
    <property type="term" value="P:proteolysis"/>
    <property type="evidence" value="ECO:0007669"/>
    <property type="project" value="UniProtKB-KW"/>
</dbReference>
<keyword evidence="2" id="KW-0547">Nucleotide-binding</keyword>
<evidence type="ECO:0000256" key="9">
    <source>
        <dbReference type="SAM" id="MobiDB-lite"/>
    </source>
</evidence>